<keyword evidence="2" id="KW-1185">Reference proteome</keyword>
<evidence type="ECO:0000313" key="1">
    <source>
        <dbReference type="EMBL" id="KAI4367101.1"/>
    </source>
</evidence>
<sequence>MASSAVLPFRPPLAVGTCCLSRPRLILPRSLFSSASGRSIRLSSPVWATNFDFTPPPIDHDVSEAAMGVGATISEDGIVESYGNDKEAIDAAYNGLAVVDLSHFGRIRVSGEDRASFLHNQSTANFECLHEGEGCDTVFVSPTARTIDISHAWIMKNAIILVVSPDMCRSITEMLTKYIFYSDKVEITDITKQTSFFVLLGPKSNEVMENLSLGETCGMAYGSHRHYSVNDLPVTVGSGNLLSKEGFSLLMSPAAATTIWDTLLSRGATPMGSKAWERLRILQGRPAPGRELTKDYIVLEAGLWNAISLDKGCYKGQETIARLITYNGVKQNLRGFHLSAAANPGSPIMVDGKKVGTLTSCTQARDSSWFGLGYIKREFVSEGTSVLIGDHITGTVTDVPFLSKQCQPVMKT</sequence>
<evidence type="ECO:0000313" key="2">
    <source>
        <dbReference type="Proteomes" id="UP001057402"/>
    </source>
</evidence>
<comment type="caution">
    <text evidence="1">The sequence shown here is derived from an EMBL/GenBank/DDBJ whole genome shotgun (WGS) entry which is preliminary data.</text>
</comment>
<accession>A0ACB9QLA3</accession>
<reference evidence="2" key="1">
    <citation type="journal article" date="2023" name="Front. Plant Sci.">
        <title>Chromosomal-level genome assembly of Melastoma candidum provides insights into trichome evolution.</title>
        <authorList>
            <person name="Zhong Y."/>
            <person name="Wu W."/>
            <person name="Sun C."/>
            <person name="Zou P."/>
            <person name="Liu Y."/>
            <person name="Dai S."/>
            <person name="Zhou R."/>
        </authorList>
    </citation>
    <scope>NUCLEOTIDE SEQUENCE [LARGE SCALE GENOMIC DNA]</scope>
</reference>
<dbReference type="Proteomes" id="UP001057402">
    <property type="component" value="Chromosome 6"/>
</dbReference>
<gene>
    <name evidence="1" type="ORF">MLD38_022873</name>
</gene>
<organism evidence="1 2">
    <name type="scientific">Melastoma candidum</name>
    <dbReference type="NCBI Taxonomy" id="119954"/>
    <lineage>
        <taxon>Eukaryota</taxon>
        <taxon>Viridiplantae</taxon>
        <taxon>Streptophyta</taxon>
        <taxon>Embryophyta</taxon>
        <taxon>Tracheophyta</taxon>
        <taxon>Spermatophyta</taxon>
        <taxon>Magnoliopsida</taxon>
        <taxon>eudicotyledons</taxon>
        <taxon>Gunneridae</taxon>
        <taxon>Pentapetalae</taxon>
        <taxon>rosids</taxon>
        <taxon>malvids</taxon>
        <taxon>Myrtales</taxon>
        <taxon>Melastomataceae</taxon>
        <taxon>Melastomatoideae</taxon>
        <taxon>Melastomateae</taxon>
        <taxon>Melastoma</taxon>
    </lineage>
</organism>
<name>A0ACB9QLA3_9MYRT</name>
<protein>
    <submittedName>
        <fullName evidence="1">Uncharacterized protein</fullName>
    </submittedName>
</protein>
<dbReference type="EMBL" id="CM042885">
    <property type="protein sequence ID" value="KAI4367101.1"/>
    <property type="molecule type" value="Genomic_DNA"/>
</dbReference>
<proteinExistence type="predicted"/>